<dbReference type="GO" id="GO:0006887">
    <property type="term" value="P:exocytosis"/>
    <property type="evidence" value="ECO:0007669"/>
    <property type="project" value="UniProtKB-KW"/>
</dbReference>
<keyword evidence="4" id="KW-0813">Transport</keyword>
<evidence type="ECO:0000256" key="3">
    <source>
        <dbReference type="ARBA" id="ARBA00008546"/>
    </source>
</evidence>
<feature type="compositionally biased region" description="Basic residues" evidence="10">
    <location>
        <begin position="184"/>
        <end position="204"/>
    </location>
</feature>
<feature type="region of interest" description="Disordered" evidence="10">
    <location>
        <begin position="151"/>
        <end position="214"/>
    </location>
</feature>
<keyword evidence="7" id="KW-0653">Protein transport</keyword>
<dbReference type="GO" id="GO:0070161">
    <property type="term" value="C:anchoring junction"/>
    <property type="evidence" value="ECO:0007669"/>
    <property type="project" value="UniProtKB-SubCell"/>
</dbReference>
<dbReference type="SMART" id="SM00228">
    <property type="entry name" value="PDZ"/>
    <property type="match status" value="1"/>
</dbReference>
<protein>
    <recommendedName>
        <fullName evidence="11">PDZ domain-containing protein</fullName>
    </recommendedName>
</protein>
<accession>A0A9J6DVG4</accession>
<dbReference type="AlphaFoldDB" id="A0A9J6DVG4"/>
<dbReference type="SUPFAM" id="SSF50156">
    <property type="entry name" value="PDZ domain-like"/>
    <property type="match status" value="1"/>
</dbReference>
<evidence type="ECO:0000256" key="5">
    <source>
        <dbReference type="ARBA" id="ARBA00022475"/>
    </source>
</evidence>
<keyword evidence="5" id="KW-1003">Cell membrane</keyword>
<dbReference type="CDD" id="cd06796">
    <property type="entry name" value="PDZ_Lin-7-like"/>
    <property type="match status" value="1"/>
</dbReference>
<feature type="domain" description="PDZ" evidence="11">
    <location>
        <begin position="240"/>
        <end position="322"/>
    </location>
</feature>
<evidence type="ECO:0000259" key="11">
    <source>
        <dbReference type="PROSITE" id="PS50106"/>
    </source>
</evidence>
<comment type="subcellular location">
    <subcellularLocation>
        <location evidence="2">Cell junction</location>
    </subcellularLocation>
    <subcellularLocation>
        <location evidence="1">Cell membrane</location>
        <topology evidence="1">Peripheral membrane protein</topology>
    </subcellularLocation>
</comment>
<keyword evidence="13" id="KW-1185">Reference proteome</keyword>
<evidence type="ECO:0000256" key="7">
    <source>
        <dbReference type="ARBA" id="ARBA00022927"/>
    </source>
</evidence>
<evidence type="ECO:0000313" key="13">
    <source>
        <dbReference type="Proteomes" id="UP000821866"/>
    </source>
</evidence>
<gene>
    <name evidence="12" type="ORF">HPB51_015279</name>
</gene>
<dbReference type="GO" id="GO:0015031">
    <property type="term" value="P:protein transport"/>
    <property type="evidence" value="ECO:0007669"/>
    <property type="project" value="UniProtKB-KW"/>
</dbReference>
<dbReference type="FunFam" id="2.30.42.10:FF:000076">
    <property type="entry name" value="Protein lin-7 homolog"/>
    <property type="match status" value="1"/>
</dbReference>
<evidence type="ECO:0000256" key="1">
    <source>
        <dbReference type="ARBA" id="ARBA00004202"/>
    </source>
</evidence>
<dbReference type="Pfam" id="PF00595">
    <property type="entry name" value="PDZ"/>
    <property type="match status" value="1"/>
</dbReference>
<dbReference type="Gene3D" id="2.30.42.10">
    <property type="match status" value="1"/>
</dbReference>
<evidence type="ECO:0000256" key="9">
    <source>
        <dbReference type="ARBA" id="ARBA00023136"/>
    </source>
</evidence>
<dbReference type="PROSITE" id="PS50106">
    <property type="entry name" value="PDZ"/>
    <property type="match status" value="1"/>
</dbReference>
<dbReference type="InterPro" id="IPR051109">
    <property type="entry name" value="MAM_complex_regulator"/>
</dbReference>
<reference evidence="12" key="2">
    <citation type="submission" date="2021-09" db="EMBL/GenBank/DDBJ databases">
        <authorList>
            <person name="Jia N."/>
            <person name="Wang J."/>
            <person name="Shi W."/>
            <person name="Du L."/>
            <person name="Sun Y."/>
            <person name="Zhan W."/>
            <person name="Jiang J."/>
            <person name="Wang Q."/>
            <person name="Zhang B."/>
            <person name="Ji P."/>
            <person name="Sakyi L.B."/>
            <person name="Cui X."/>
            <person name="Yuan T."/>
            <person name="Jiang B."/>
            <person name="Yang W."/>
            <person name="Lam T.T.-Y."/>
            <person name="Chang Q."/>
            <person name="Ding S."/>
            <person name="Wang X."/>
            <person name="Zhu J."/>
            <person name="Ruan X."/>
            <person name="Zhao L."/>
            <person name="Wei J."/>
            <person name="Que T."/>
            <person name="Du C."/>
            <person name="Cheng J."/>
            <person name="Dai P."/>
            <person name="Han X."/>
            <person name="Huang E."/>
            <person name="Gao Y."/>
            <person name="Liu J."/>
            <person name="Shao H."/>
            <person name="Ye R."/>
            <person name="Li L."/>
            <person name="Wei W."/>
            <person name="Wang X."/>
            <person name="Wang C."/>
            <person name="Huo Q."/>
            <person name="Li W."/>
            <person name="Guo W."/>
            <person name="Chen H."/>
            <person name="Chen S."/>
            <person name="Zhou L."/>
            <person name="Zhou L."/>
            <person name="Ni X."/>
            <person name="Tian J."/>
            <person name="Zhou Y."/>
            <person name="Sheng Y."/>
            <person name="Liu T."/>
            <person name="Pan Y."/>
            <person name="Xia L."/>
            <person name="Li J."/>
            <person name="Zhao F."/>
            <person name="Cao W."/>
        </authorList>
    </citation>
    <scope>NUCLEOTIDE SEQUENCE</scope>
    <source>
        <strain evidence="12">Rmic-2018</strain>
        <tissue evidence="12">Larvae</tissue>
    </source>
</reference>
<dbReference type="VEuPathDB" id="VectorBase:LOC119170614"/>
<evidence type="ECO:0000256" key="10">
    <source>
        <dbReference type="SAM" id="MobiDB-lite"/>
    </source>
</evidence>
<evidence type="ECO:0000256" key="2">
    <source>
        <dbReference type="ARBA" id="ARBA00004282"/>
    </source>
</evidence>
<comment type="caution">
    <text evidence="12">The sequence shown here is derived from an EMBL/GenBank/DDBJ whole genome shotgun (WGS) entry which is preliminary data.</text>
</comment>
<keyword evidence="9" id="KW-0472">Membrane</keyword>
<evidence type="ECO:0000313" key="12">
    <source>
        <dbReference type="EMBL" id="KAH8025974.1"/>
    </source>
</evidence>
<name>A0A9J6DVG4_RHIMP</name>
<feature type="compositionally biased region" description="Polar residues" evidence="10">
    <location>
        <begin position="126"/>
        <end position="138"/>
    </location>
</feature>
<keyword evidence="8" id="KW-0965">Cell junction</keyword>
<dbReference type="InterPro" id="IPR001478">
    <property type="entry name" value="PDZ"/>
</dbReference>
<dbReference type="EMBL" id="JABSTU010000007">
    <property type="protein sequence ID" value="KAH8025974.1"/>
    <property type="molecule type" value="Genomic_DNA"/>
</dbReference>
<evidence type="ECO:0000256" key="6">
    <source>
        <dbReference type="ARBA" id="ARBA00022483"/>
    </source>
</evidence>
<dbReference type="GO" id="GO:0005886">
    <property type="term" value="C:plasma membrane"/>
    <property type="evidence" value="ECO:0007669"/>
    <property type="project" value="UniProtKB-SubCell"/>
</dbReference>
<reference evidence="12" key="1">
    <citation type="journal article" date="2020" name="Cell">
        <title>Large-Scale Comparative Analyses of Tick Genomes Elucidate Their Genetic Diversity and Vector Capacities.</title>
        <authorList>
            <consortium name="Tick Genome and Microbiome Consortium (TIGMIC)"/>
            <person name="Jia N."/>
            <person name="Wang J."/>
            <person name="Shi W."/>
            <person name="Du L."/>
            <person name="Sun Y."/>
            <person name="Zhan W."/>
            <person name="Jiang J.F."/>
            <person name="Wang Q."/>
            <person name="Zhang B."/>
            <person name="Ji P."/>
            <person name="Bell-Sakyi L."/>
            <person name="Cui X.M."/>
            <person name="Yuan T.T."/>
            <person name="Jiang B.G."/>
            <person name="Yang W.F."/>
            <person name="Lam T.T."/>
            <person name="Chang Q.C."/>
            <person name="Ding S.J."/>
            <person name="Wang X.J."/>
            <person name="Zhu J.G."/>
            <person name="Ruan X.D."/>
            <person name="Zhao L."/>
            <person name="Wei J.T."/>
            <person name="Ye R.Z."/>
            <person name="Que T.C."/>
            <person name="Du C.H."/>
            <person name="Zhou Y.H."/>
            <person name="Cheng J.X."/>
            <person name="Dai P.F."/>
            <person name="Guo W.B."/>
            <person name="Han X.H."/>
            <person name="Huang E.J."/>
            <person name="Li L.F."/>
            <person name="Wei W."/>
            <person name="Gao Y.C."/>
            <person name="Liu J.Z."/>
            <person name="Shao H.Z."/>
            <person name="Wang X."/>
            <person name="Wang C.C."/>
            <person name="Yang T.C."/>
            <person name="Huo Q.B."/>
            <person name="Li W."/>
            <person name="Chen H.Y."/>
            <person name="Chen S.E."/>
            <person name="Zhou L.G."/>
            <person name="Ni X.B."/>
            <person name="Tian J.H."/>
            <person name="Sheng Y."/>
            <person name="Liu T."/>
            <person name="Pan Y.S."/>
            <person name="Xia L.Y."/>
            <person name="Li J."/>
            <person name="Zhao F."/>
            <person name="Cao W.C."/>
        </authorList>
    </citation>
    <scope>NUCLEOTIDE SEQUENCE</scope>
    <source>
        <strain evidence="12">Rmic-2018</strain>
    </source>
</reference>
<proteinExistence type="inferred from homology"/>
<dbReference type="InterPro" id="IPR036034">
    <property type="entry name" value="PDZ_sf"/>
</dbReference>
<comment type="similarity">
    <text evidence="3">Belongs to the lin-7 family.</text>
</comment>
<dbReference type="Proteomes" id="UP000821866">
    <property type="component" value="Unassembled WGS sequence"/>
</dbReference>
<evidence type="ECO:0000256" key="4">
    <source>
        <dbReference type="ARBA" id="ARBA00022448"/>
    </source>
</evidence>
<organism evidence="12 13">
    <name type="scientific">Rhipicephalus microplus</name>
    <name type="common">Cattle tick</name>
    <name type="synonym">Boophilus microplus</name>
    <dbReference type="NCBI Taxonomy" id="6941"/>
    <lineage>
        <taxon>Eukaryota</taxon>
        <taxon>Metazoa</taxon>
        <taxon>Ecdysozoa</taxon>
        <taxon>Arthropoda</taxon>
        <taxon>Chelicerata</taxon>
        <taxon>Arachnida</taxon>
        <taxon>Acari</taxon>
        <taxon>Parasitiformes</taxon>
        <taxon>Ixodida</taxon>
        <taxon>Ixodoidea</taxon>
        <taxon>Ixodidae</taxon>
        <taxon>Rhipicephalinae</taxon>
        <taxon>Rhipicephalus</taxon>
        <taxon>Boophilus</taxon>
    </lineage>
</organism>
<dbReference type="VEuPathDB" id="VectorBase:LOC119170613"/>
<evidence type="ECO:0000256" key="8">
    <source>
        <dbReference type="ARBA" id="ARBA00022949"/>
    </source>
</evidence>
<feature type="region of interest" description="Disordered" evidence="10">
    <location>
        <begin position="116"/>
        <end position="138"/>
    </location>
</feature>
<dbReference type="PANTHER" id="PTHR14063">
    <property type="entry name" value="PROTEIN LIN-7 HOMOLOG"/>
    <property type="match status" value="1"/>
</dbReference>
<sequence>MLEQEVLLTDVTVHEVAQPELSHLDVDQSEISEVDITEQPPELQQMVPHCEEEPFVQILDTAILEAPMVTVLPEKAHHANSNFICREKKEKVKKEAPKREHKVETETRRVPRLRVISSKRLPPQPASQTVAQSGAQSQHLGCLKLTIRRLHPHARGDTSPVSTARRRTVYEVLSPPLLSPESPRKKKKKKKDKKKASEHRKHARRREDKRSPVAVGAKRIRLIATVAAFAASEGHAHPRVVELPKTDEGLGFNVMGGKEQNSPIYISRIIPGGVADRHGALKRGDQLLSVNGVSVEGENHEKAVELLKAAQGTVKLVVRYTPKVLEEMEMRFDKQRATRRRVNAS</sequence>
<keyword evidence="6" id="KW-0268">Exocytosis</keyword>